<sequence length="293" mass="31182">MIHNYLSGQWERATLQGQGPLKVIMSSREPARLSARGTDSAKRPTSAGNFLVLPPGSLTEDAPVTLVVESLTGTPFSGEAVVDLSLEEGNGTTSHFFRSNPVAGQVQAPVLQLVRSGESISVRPGEGGSSTRGLGGWCAKRRQETGQSMEVSLSRVLVDTSRSMRQLQPQVEALLRFIKDLCLTLETDLPVIERPAVSGASQDGVGAIAPAPAPGRTVVITDLPGVDTDADYLLLCEETVLETMPQARALALSPAAWQQLARQDTAYDHQTMTALDPLLDWLGQAPSTEGRTA</sequence>
<gene>
    <name evidence="1" type="ORF">CYJ26_07840</name>
</gene>
<name>A0A2I1KRQ7_9ACTO</name>
<accession>A0A2I1KRQ7</accession>
<dbReference type="GeneID" id="81708841"/>
<organism evidence="1 2">
    <name type="scientific">Actinomyces urogenitalis</name>
    <dbReference type="NCBI Taxonomy" id="103621"/>
    <lineage>
        <taxon>Bacteria</taxon>
        <taxon>Bacillati</taxon>
        <taxon>Actinomycetota</taxon>
        <taxon>Actinomycetes</taxon>
        <taxon>Actinomycetales</taxon>
        <taxon>Actinomycetaceae</taxon>
        <taxon>Actinomyces</taxon>
    </lineage>
</organism>
<evidence type="ECO:0000313" key="2">
    <source>
        <dbReference type="Proteomes" id="UP000234778"/>
    </source>
</evidence>
<dbReference type="EMBL" id="PKHA01000008">
    <property type="protein sequence ID" value="PKY98313.1"/>
    <property type="molecule type" value="Genomic_DNA"/>
</dbReference>
<protein>
    <submittedName>
        <fullName evidence="1">Uncharacterized protein</fullName>
    </submittedName>
</protein>
<reference evidence="1 2" key="1">
    <citation type="submission" date="2017-12" db="EMBL/GenBank/DDBJ databases">
        <title>Phylogenetic diversity of female urinary microbiome.</title>
        <authorList>
            <person name="Thomas-White K."/>
            <person name="Wolfe A.J."/>
        </authorList>
    </citation>
    <scope>NUCLEOTIDE SEQUENCE [LARGE SCALE GENOMIC DNA]</scope>
    <source>
        <strain evidence="1 2">UMB0319</strain>
    </source>
</reference>
<dbReference type="Proteomes" id="UP000234778">
    <property type="component" value="Unassembled WGS sequence"/>
</dbReference>
<comment type="caution">
    <text evidence="1">The sequence shown here is derived from an EMBL/GenBank/DDBJ whole genome shotgun (WGS) entry which is preliminary data.</text>
</comment>
<evidence type="ECO:0000313" key="1">
    <source>
        <dbReference type="EMBL" id="PKY98313.1"/>
    </source>
</evidence>
<proteinExistence type="predicted"/>
<dbReference type="RefSeq" id="WP_101638246.1">
    <property type="nucleotide sequence ID" value="NZ_JAWHHX010000003.1"/>
</dbReference>
<dbReference type="AlphaFoldDB" id="A0A2I1KRQ7"/>